<reference evidence="2" key="2">
    <citation type="submission" date="2021-04" db="EMBL/GenBank/DDBJ databases">
        <authorList>
            <person name="Gilroy R."/>
        </authorList>
    </citation>
    <scope>NUCLEOTIDE SEQUENCE</scope>
    <source>
        <strain evidence="2">ChiW4-1371</strain>
    </source>
</reference>
<dbReference type="GO" id="GO:0003677">
    <property type="term" value="F:DNA binding"/>
    <property type="evidence" value="ECO:0007669"/>
    <property type="project" value="InterPro"/>
</dbReference>
<dbReference type="SMART" id="SM00530">
    <property type="entry name" value="HTH_XRE"/>
    <property type="match status" value="1"/>
</dbReference>
<reference evidence="2" key="1">
    <citation type="journal article" date="2021" name="PeerJ">
        <title>Extensive microbial diversity within the chicken gut microbiome revealed by metagenomics and culture.</title>
        <authorList>
            <person name="Gilroy R."/>
            <person name="Ravi A."/>
            <person name="Getino M."/>
            <person name="Pursley I."/>
            <person name="Horton D.L."/>
            <person name="Alikhan N.F."/>
            <person name="Baker D."/>
            <person name="Gharbi K."/>
            <person name="Hall N."/>
            <person name="Watson M."/>
            <person name="Adriaenssens E.M."/>
            <person name="Foster-Nyarko E."/>
            <person name="Jarju S."/>
            <person name="Secka A."/>
            <person name="Antonio M."/>
            <person name="Oren A."/>
            <person name="Chaudhuri R.R."/>
            <person name="La Ragione R."/>
            <person name="Hildebrand F."/>
            <person name="Pallen M.J."/>
        </authorList>
    </citation>
    <scope>NUCLEOTIDE SEQUENCE</scope>
    <source>
        <strain evidence="2">ChiW4-1371</strain>
    </source>
</reference>
<dbReference type="AlphaFoldDB" id="A0A9D2K9V3"/>
<dbReference type="SUPFAM" id="SSF47413">
    <property type="entry name" value="lambda repressor-like DNA-binding domains"/>
    <property type="match status" value="1"/>
</dbReference>
<name>A0A9D2K9V3_9BACT</name>
<dbReference type="InterPro" id="IPR001387">
    <property type="entry name" value="Cro/C1-type_HTH"/>
</dbReference>
<evidence type="ECO:0000313" key="3">
    <source>
        <dbReference type="Proteomes" id="UP000824176"/>
    </source>
</evidence>
<gene>
    <name evidence="2" type="ORF">H9804_01890</name>
</gene>
<proteinExistence type="predicted"/>
<dbReference type="InterPro" id="IPR010982">
    <property type="entry name" value="Lambda_DNA-bd_dom_sf"/>
</dbReference>
<dbReference type="PROSITE" id="PS50943">
    <property type="entry name" value="HTH_CROC1"/>
    <property type="match status" value="1"/>
</dbReference>
<sequence length="215" mass="24736">MIGKKLKVLLKQTGKRQIDLARHLGISASRLSNYLSDKREPDFQMLSEMAYFLGVDLNYFSNKNFKKKRKDDIFEVSEDGYVYGNERESVVKVAIAPVNGKKKGITTSTIPVSGLFLLGTKNPEENVTVFEVNSEVPAFIAGDNDYFICVKCSAAPLNDGDMIFENGRNMKFYRFYRDKDFVVLINMENNKDHLRVTSMRELEGFHKVLWLMKKY</sequence>
<feature type="domain" description="HTH cro/C1-type" evidence="1">
    <location>
        <begin position="6"/>
        <end position="60"/>
    </location>
</feature>
<accession>A0A9D2K9V3</accession>
<dbReference type="EMBL" id="DXAQ01000027">
    <property type="protein sequence ID" value="HIZ88669.1"/>
    <property type="molecule type" value="Genomic_DNA"/>
</dbReference>
<dbReference type="Pfam" id="PF01381">
    <property type="entry name" value="HTH_3"/>
    <property type="match status" value="1"/>
</dbReference>
<dbReference type="CDD" id="cd00093">
    <property type="entry name" value="HTH_XRE"/>
    <property type="match status" value="1"/>
</dbReference>
<protein>
    <submittedName>
        <fullName evidence="2">Helix-turn-helix domain-containing protein</fullName>
    </submittedName>
</protein>
<evidence type="ECO:0000313" key="2">
    <source>
        <dbReference type="EMBL" id="HIZ88669.1"/>
    </source>
</evidence>
<evidence type="ECO:0000259" key="1">
    <source>
        <dbReference type="PROSITE" id="PS50943"/>
    </source>
</evidence>
<organism evidence="2 3">
    <name type="scientific">Candidatus Mucispirillum faecigallinarum</name>
    <dbReference type="NCBI Taxonomy" id="2838699"/>
    <lineage>
        <taxon>Bacteria</taxon>
        <taxon>Pseudomonadati</taxon>
        <taxon>Deferribacterota</taxon>
        <taxon>Deferribacteres</taxon>
        <taxon>Deferribacterales</taxon>
        <taxon>Mucispirillaceae</taxon>
        <taxon>Mucispirillum</taxon>
    </lineage>
</organism>
<dbReference type="Proteomes" id="UP000824176">
    <property type="component" value="Unassembled WGS sequence"/>
</dbReference>
<comment type="caution">
    <text evidence="2">The sequence shown here is derived from an EMBL/GenBank/DDBJ whole genome shotgun (WGS) entry which is preliminary data.</text>
</comment>
<dbReference type="Gene3D" id="1.10.260.40">
    <property type="entry name" value="lambda repressor-like DNA-binding domains"/>
    <property type="match status" value="1"/>
</dbReference>